<dbReference type="Proteomes" id="UP000240739">
    <property type="component" value="Unassembled WGS sequence"/>
</dbReference>
<sequence>MRYILPVLAASSAIAGCGGDEPQRDLRSSKLTIVNWQRAAPRALCQSEEAAREAPGRMAVRTEDHPPGRACWIAIVGTDPVATGRDVREVVDVGDQEELRFTSSVRRRLLALGTDAHVGAIYDGRLLEVVYPQKGNVRVPRDGAKVAG</sequence>
<proteinExistence type="predicted"/>
<dbReference type="AlphaFoldDB" id="A0A2T4UM27"/>
<gene>
    <name evidence="1" type="ORF">C7Y72_11960</name>
</gene>
<dbReference type="EMBL" id="PYYB01000001">
    <property type="protein sequence ID" value="PTL60303.1"/>
    <property type="molecule type" value="Genomic_DNA"/>
</dbReference>
<accession>A0A2T4UM27</accession>
<evidence type="ECO:0008006" key="3">
    <source>
        <dbReference type="Google" id="ProtNLM"/>
    </source>
</evidence>
<protein>
    <recommendedName>
        <fullName evidence="3">Lipoprotein</fullName>
    </recommendedName>
</protein>
<name>A0A2T4UM27_9ACTN</name>
<dbReference type="RefSeq" id="WP_107568948.1">
    <property type="nucleotide sequence ID" value="NZ_PYYB01000001.1"/>
</dbReference>
<evidence type="ECO:0000313" key="1">
    <source>
        <dbReference type="EMBL" id="PTL60303.1"/>
    </source>
</evidence>
<organism evidence="1 2">
    <name type="scientific">Paraconexibacter algicola</name>
    <dbReference type="NCBI Taxonomy" id="2133960"/>
    <lineage>
        <taxon>Bacteria</taxon>
        <taxon>Bacillati</taxon>
        <taxon>Actinomycetota</taxon>
        <taxon>Thermoleophilia</taxon>
        <taxon>Solirubrobacterales</taxon>
        <taxon>Paraconexibacteraceae</taxon>
        <taxon>Paraconexibacter</taxon>
    </lineage>
</organism>
<keyword evidence="2" id="KW-1185">Reference proteome</keyword>
<dbReference type="PROSITE" id="PS51257">
    <property type="entry name" value="PROKAR_LIPOPROTEIN"/>
    <property type="match status" value="1"/>
</dbReference>
<reference evidence="1 2" key="1">
    <citation type="submission" date="2018-03" db="EMBL/GenBank/DDBJ databases">
        <title>Aquarubrobacter algicola gen. nov., sp. nov., a novel actinobacterium isolated from shallow eutrophic lake during the end of cyanobacterial harmful algal blooms.</title>
        <authorList>
            <person name="Chun S.J."/>
        </authorList>
    </citation>
    <scope>NUCLEOTIDE SEQUENCE [LARGE SCALE GENOMIC DNA]</scope>
    <source>
        <strain evidence="1 2">Seoho-28</strain>
    </source>
</reference>
<evidence type="ECO:0000313" key="2">
    <source>
        <dbReference type="Proteomes" id="UP000240739"/>
    </source>
</evidence>
<comment type="caution">
    <text evidence="1">The sequence shown here is derived from an EMBL/GenBank/DDBJ whole genome shotgun (WGS) entry which is preliminary data.</text>
</comment>